<comment type="caution">
    <text evidence="2">The sequence shown here is derived from an EMBL/GenBank/DDBJ whole genome shotgun (WGS) entry which is preliminary data.</text>
</comment>
<dbReference type="InterPro" id="IPR045788">
    <property type="entry name" value="MobC_2"/>
</dbReference>
<organism evidence="2">
    <name type="scientific">termite gut metagenome</name>
    <dbReference type="NCBI Taxonomy" id="433724"/>
    <lineage>
        <taxon>unclassified sequences</taxon>
        <taxon>metagenomes</taxon>
        <taxon>organismal metagenomes</taxon>
    </lineage>
</organism>
<protein>
    <submittedName>
        <fullName evidence="2">Uncharacterized protein</fullName>
    </submittedName>
</protein>
<accession>A0A5J4QU41</accession>
<sequence>MNMKQVNAGESGEKEKRKRGRKLKSNPQINRYMIRPNERVLILIQAIGKLNNMIKIVTVDKSVFKLCDVIIWFFEQFRAIKTNDDQVFQTLVWNVREEKVRSLMKIVEKETLQIGN</sequence>
<gene>
    <name evidence="2" type="ORF">EZS27_025386</name>
</gene>
<reference evidence="2" key="1">
    <citation type="submission" date="2019-03" db="EMBL/GenBank/DDBJ databases">
        <title>Single cell metagenomics reveals metabolic interactions within the superorganism composed of flagellate Streblomastix strix and complex community of Bacteroidetes bacteria on its surface.</title>
        <authorList>
            <person name="Treitli S.C."/>
            <person name="Kolisko M."/>
            <person name="Husnik F."/>
            <person name="Keeling P."/>
            <person name="Hampl V."/>
        </authorList>
    </citation>
    <scope>NUCLEOTIDE SEQUENCE</scope>
    <source>
        <strain evidence="2">STM</strain>
    </source>
</reference>
<proteinExistence type="predicted"/>
<dbReference type="Pfam" id="PF19514">
    <property type="entry name" value="MobC_2"/>
    <property type="match status" value="1"/>
</dbReference>
<name>A0A5J4QU41_9ZZZZ</name>
<dbReference type="AlphaFoldDB" id="A0A5J4QU41"/>
<feature type="region of interest" description="Disordered" evidence="1">
    <location>
        <begin position="1"/>
        <end position="28"/>
    </location>
</feature>
<evidence type="ECO:0000313" key="2">
    <source>
        <dbReference type="EMBL" id="KAA6325397.1"/>
    </source>
</evidence>
<evidence type="ECO:0000256" key="1">
    <source>
        <dbReference type="SAM" id="MobiDB-lite"/>
    </source>
</evidence>
<dbReference type="EMBL" id="SNRY01002370">
    <property type="protein sequence ID" value="KAA6325397.1"/>
    <property type="molecule type" value="Genomic_DNA"/>
</dbReference>